<sequence length="616" mass="65874">MTESSNIHPTLLSALQATPMPDNIATSSLHPFSTSSEKLVTFLHALLDTTAQVTHSMTLHSATVLNDSRTVSLLRQQSAGQHTLHLFRTQVVQTIDTAKERRRTDMGYDGPSDDSTTLARVSTWSSAAGMQAFPEAAAGTLVLGGKVLVLDVALIPEPMVHASYAGSTEGRDSPAMDAFFSRLVSGVSNGGDGRRLRDALEYLMRLDELAAHESNAGARWFGEVDTLAKELTKFTQAEAGFLTSLTGHPAVPLDVLLLRGHALGLPYLHSPTLCFLVYLSPRAYLSLQRSVPATTPPPLPSSFDIPLAHLYNCLSADPPPTGVTRASLTLVPLQTLSQAPPSPVDALLTGHPSFPLAPTAIGFLHDFPLPTGPDAGKYGWVLAFGSGVVMSQSRMLEIARVVQPHDQLSYTGAGPTLSFMTRGWVDMLLNPGSTLSSERYTAAYVSPSNMHPPLRLTLTAPEEPGFLLERVQVYNMQEVWAVLEIVRDQCWLNEFLNGIAWIPEAAAGPLIEEDPSTEATEEELRALLSGTYIPRSIPVNVYVIAPAAVVLTFPERPPMPGMVSISVVLNGAAGATVEVQGAMGADVQMSTLEETVRRGGALGLPGRVWAASQAAP</sequence>
<keyword evidence="2" id="KW-1185">Reference proteome</keyword>
<evidence type="ECO:0008006" key="3">
    <source>
        <dbReference type="Google" id="ProtNLM"/>
    </source>
</evidence>
<gene>
    <name evidence="1" type="ORF">B0F90DRAFT_1721481</name>
</gene>
<organism evidence="1 2">
    <name type="scientific">Multifurca ochricompacta</name>
    <dbReference type="NCBI Taxonomy" id="376703"/>
    <lineage>
        <taxon>Eukaryota</taxon>
        <taxon>Fungi</taxon>
        <taxon>Dikarya</taxon>
        <taxon>Basidiomycota</taxon>
        <taxon>Agaricomycotina</taxon>
        <taxon>Agaricomycetes</taxon>
        <taxon>Russulales</taxon>
        <taxon>Russulaceae</taxon>
        <taxon>Multifurca</taxon>
    </lineage>
</organism>
<protein>
    <recommendedName>
        <fullName evidence="3">Mediator complex subunit 1</fullName>
    </recommendedName>
</protein>
<dbReference type="EMBL" id="WTXG01000016">
    <property type="protein sequence ID" value="KAI0301071.1"/>
    <property type="molecule type" value="Genomic_DNA"/>
</dbReference>
<accession>A0AAD4QNJ2</accession>
<dbReference type="Proteomes" id="UP001203297">
    <property type="component" value="Unassembled WGS sequence"/>
</dbReference>
<reference evidence="1" key="1">
    <citation type="journal article" date="2022" name="New Phytol.">
        <title>Evolutionary transition to the ectomycorrhizal habit in the genomes of a hyperdiverse lineage of mushroom-forming fungi.</title>
        <authorList>
            <person name="Looney B."/>
            <person name="Miyauchi S."/>
            <person name="Morin E."/>
            <person name="Drula E."/>
            <person name="Courty P.E."/>
            <person name="Kohler A."/>
            <person name="Kuo A."/>
            <person name="LaButti K."/>
            <person name="Pangilinan J."/>
            <person name="Lipzen A."/>
            <person name="Riley R."/>
            <person name="Andreopoulos W."/>
            <person name="He G."/>
            <person name="Johnson J."/>
            <person name="Nolan M."/>
            <person name="Tritt A."/>
            <person name="Barry K.W."/>
            <person name="Grigoriev I.V."/>
            <person name="Nagy L.G."/>
            <person name="Hibbett D."/>
            <person name="Henrissat B."/>
            <person name="Matheny P.B."/>
            <person name="Labbe J."/>
            <person name="Martin F.M."/>
        </authorList>
    </citation>
    <scope>NUCLEOTIDE SEQUENCE</scope>
    <source>
        <strain evidence="1">BPL690</strain>
    </source>
</reference>
<comment type="caution">
    <text evidence="1">The sequence shown here is derived from an EMBL/GenBank/DDBJ whole genome shotgun (WGS) entry which is preliminary data.</text>
</comment>
<dbReference type="AlphaFoldDB" id="A0AAD4QNJ2"/>
<name>A0AAD4QNJ2_9AGAM</name>
<proteinExistence type="predicted"/>
<evidence type="ECO:0000313" key="1">
    <source>
        <dbReference type="EMBL" id="KAI0301071.1"/>
    </source>
</evidence>
<evidence type="ECO:0000313" key="2">
    <source>
        <dbReference type="Proteomes" id="UP001203297"/>
    </source>
</evidence>